<dbReference type="PANTHER" id="PTHR36752">
    <property type="entry name" value="OS12G0405700 PROTEIN"/>
    <property type="match status" value="1"/>
</dbReference>
<keyword evidence="3" id="KW-1185">Reference proteome</keyword>
<sequence length="121" mass="13941">MIYDVNSPLFRSFLSQKGGSSDKRKMEEQKPKEQRPKANENKPVMTEDIKSIEKSKVPYSVFQLMHSLEANQALRDERPKCKGNRYDQVGLLGSRNIGIAEHNVISYLCSLVNRFNHDRSL</sequence>
<organism evidence="2 3">
    <name type="scientific">Gossypium anomalum</name>
    <dbReference type="NCBI Taxonomy" id="47600"/>
    <lineage>
        <taxon>Eukaryota</taxon>
        <taxon>Viridiplantae</taxon>
        <taxon>Streptophyta</taxon>
        <taxon>Embryophyta</taxon>
        <taxon>Tracheophyta</taxon>
        <taxon>Spermatophyta</taxon>
        <taxon>Magnoliopsida</taxon>
        <taxon>eudicotyledons</taxon>
        <taxon>Gunneridae</taxon>
        <taxon>Pentapetalae</taxon>
        <taxon>rosids</taxon>
        <taxon>malvids</taxon>
        <taxon>Malvales</taxon>
        <taxon>Malvaceae</taxon>
        <taxon>Malvoideae</taxon>
        <taxon>Gossypium</taxon>
    </lineage>
</organism>
<dbReference type="PANTHER" id="PTHR36752:SF2">
    <property type="entry name" value="OS12G0405700 PROTEIN"/>
    <property type="match status" value="1"/>
</dbReference>
<evidence type="ECO:0000256" key="1">
    <source>
        <dbReference type="SAM" id="MobiDB-lite"/>
    </source>
</evidence>
<dbReference type="AlphaFoldDB" id="A0A8J5YUE2"/>
<name>A0A8J5YUE2_9ROSI</name>
<evidence type="ECO:0008006" key="4">
    <source>
        <dbReference type="Google" id="ProtNLM"/>
    </source>
</evidence>
<dbReference type="InterPro" id="IPR012643">
    <property type="entry name" value="Wound_ind"/>
</dbReference>
<protein>
    <recommendedName>
        <fullName evidence="4">Wound-induced basic protein</fullName>
    </recommendedName>
</protein>
<comment type="caution">
    <text evidence="2">The sequence shown here is derived from an EMBL/GenBank/DDBJ whole genome shotgun (WGS) entry which is preliminary data.</text>
</comment>
<dbReference type="EMBL" id="JAHUZN010000007">
    <property type="protein sequence ID" value="KAG8489182.1"/>
    <property type="molecule type" value="Genomic_DNA"/>
</dbReference>
<gene>
    <name evidence="2" type="ORF">CXB51_017235</name>
</gene>
<feature type="compositionally biased region" description="Basic and acidic residues" evidence="1">
    <location>
        <begin position="20"/>
        <end position="49"/>
    </location>
</feature>
<evidence type="ECO:0000313" key="3">
    <source>
        <dbReference type="Proteomes" id="UP000701853"/>
    </source>
</evidence>
<reference evidence="2 3" key="1">
    <citation type="journal article" date="2021" name="bioRxiv">
        <title>The Gossypium anomalum genome as a resource for cotton improvement and evolutionary analysis of hybrid incompatibility.</title>
        <authorList>
            <person name="Grover C.E."/>
            <person name="Yuan D."/>
            <person name="Arick M.A."/>
            <person name="Miller E.R."/>
            <person name="Hu G."/>
            <person name="Peterson D.G."/>
            <person name="Wendel J.F."/>
            <person name="Udall J.A."/>
        </authorList>
    </citation>
    <scope>NUCLEOTIDE SEQUENCE [LARGE SCALE GENOMIC DNA]</scope>
    <source>
        <strain evidence="2">JFW-Udall</strain>
        <tissue evidence="2">Leaf</tissue>
    </source>
</reference>
<feature type="region of interest" description="Disordered" evidence="1">
    <location>
        <begin position="1"/>
        <end position="49"/>
    </location>
</feature>
<proteinExistence type="predicted"/>
<dbReference type="Pfam" id="PF08186">
    <property type="entry name" value="Wound_ind"/>
    <property type="match status" value="1"/>
</dbReference>
<dbReference type="Proteomes" id="UP000701853">
    <property type="component" value="Chromosome 7"/>
</dbReference>
<accession>A0A8J5YUE2</accession>
<dbReference type="OrthoDB" id="1902388at2759"/>
<evidence type="ECO:0000313" key="2">
    <source>
        <dbReference type="EMBL" id="KAG8489182.1"/>
    </source>
</evidence>